<gene>
    <name evidence="1" type="ORF">MUK42_10300</name>
</gene>
<proteinExistence type="predicted"/>
<keyword evidence="2" id="KW-1185">Reference proteome</keyword>
<dbReference type="AlphaFoldDB" id="A0A9E7ECL1"/>
<organism evidence="1 2">
    <name type="scientific">Musa troglodytarum</name>
    <name type="common">fe'i banana</name>
    <dbReference type="NCBI Taxonomy" id="320322"/>
    <lineage>
        <taxon>Eukaryota</taxon>
        <taxon>Viridiplantae</taxon>
        <taxon>Streptophyta</taxon>
        <taxon>Embryophyta</taxon>
        <taxon>Tracheophyta</taxon>
        <taxon>Spermatophyta</taxon>
        <taxon>Magnoliopsida</taxon>
        <taxon>Liliopsida</taxon>
        <taxon>Zingiberales</taxon>
        <taxon>Musaceae</taxon>
        <taxon>Musa</taxon>
    </lineage>
</organism>
<sequence length="101" mass="11666">MIFDVSSTCAYSLVMHVAWLGYNIFASFDQPWRDAASEPTGINQMEEEQACRSLLVMFSTALFGKQSGFPVLTYLDLEKSGLFEWERCIYHNKKWNREAVL</sequence>
<dbReference type="OrthoDB" id="72892at2759"/>
<dbReference type="EMBL" id="CP097502">
    <property type="protein sequence ID" value="URD74636.1"/>
    <property type="molecule type" value="Genomic_DNA"/>
</dbReference>
<evidence type="ECO:0000313" key="1">
    <source>
        <dbReference type="EMBL" id="URD74636.1"/>
    </source>
</evidence>
<reference evidence="1" key="1">
    <citation type="submission" date="2022-05" db="EMBL/GenBank/DDBJ databases">
        <title>The Musa troglodytarum L. genome provides insights into the mechanism of non-climacteric behaviour and enrichment of carotenoids.</title>
        <authorList>
            <person name="Wang J."/>
        </authorList>
    </citation>
    <scope>NUCLEOTIDE SEQUENCE</scope>
    <source>
        <tissue evidence="1">Leaf</tissue>
    </source>
</reference>
<accession>A0A9E7ECL1</accession>
<protein>
    <submittedName>
        <fullName evidence="1">Ribosome 60S biogenesis N-terminal</fullName>
    </submittedName>
</protein>
<name>A0A9E7ECL1_9LILI</name>
<evidence type="ECO:0000313" key="2">
    <source>
        <dbReference type="Proteomes" id="UP001055439"/>
    </source>
</evidence>
<dbReference type="Proteomes" id="UP001055439">
    <property type="component" value="Chromosome 1"/>
</dbReference>